<proteinExistence type="inferred from homology"/>
<evidence type="ECO:0000256" key="4">
    <source>
        <dbReference type="ARBA" id="ARBA00022729"/>
    </source>
</evidence>
<evidence type="ECO:0000256" key="6">
    <source>
        <dbReference type="ARBA" id="ARBA00022837"/>
    </source>
</evidence>
<name>A0A5C6A5C0_9BACT</name>
<keyword evidence="3" id="KW-0479">Metal-binding</keyword>
<dbReference type="GO" id="GO:0005737">
    <property type="term" value="C:cytoplasm"/>
    <property type="evidence" value="ECO:0007669"/>
    <property type="project" value="TreeGrafter"/>
</dbReference>
<keyword evidence="6" id="KW-0106">Calcium</keyword>
<dbReference type="GO" id="GO:0004423">
    <property type="term" value="F:iduronate-2-sulfatase activity"/>
    <property type="evidence" value="ECO:0007669"/>
    <property type="project" value="InterPro"/>
</dbReference>
<feature type="domain" description="Sulfatase N-terminal" evidence="8">
    <location>
        <begin position="31"/>
        <end position="369"/>
    </location>
</feature>
<feature type="region of interest" description="Disordered" evidence="7">
    <location>
        <begin position="247"/>
        <end position="269"/>
    </location>
</feature>
<dbReference type="SUPFAM" id="SSF53649">
    <property type="entry name" value="Alkaline phosphatase-like"/>
    <property type="match status" value="1"/>
</dbReference>
<dbReference type="EMBL" id="SJPM01000008">
    <property type="protein sequence ID" value="TWT94261.1"/>
    <property type="molecule type" value="Genomic_DNA"/>
</dbReference>
<evidence type="ECO:0000256" key="1">
    <source>
        <dbReference type="ARBA" id="ARBA00001913"/>
    </source>
</evidence>
<accession>A0A5C6A5C0</accession>
<dbReference type="InterPro" id="IPR000917">
    <property type="entry name" value="Sulfatase_N"/>
</dbReference>
<evidence type="ECO:0000313" key="10">
    <source>
        <dbReference type="Proteomes" id="UP000316213"/>
    </source>
</evidence>
<dbReference type="InterPro" id="IPR035874">
    <property type="entry name" value="IDS"/>
</dbReference>
<dbReference type="PANTHER" id="PTHR45953:SF1">
    <property type="entry name" value="IDURONATE 2-SULFATASE"/>
    <property type="match status" value="1"/>
</dbReference>
<evidence type="ECO:0000313" key="9">
    <source>
        <dbReference type="EMBL" id="TWT94261.1"/>
    </source>
</evidence>
<dbReference type="Pfam" id="PF00884">
    <property type="entry name" value="Sulfatase"/>
    <property type="match status" value="1"/>
</dbReference>
<gene>
    <name evidence="9" type="ORF">Pla100_38710</name>
</gene>
<dbReference type="OrthoDB" id="9782218at2"/>
<dbReference type="CDD" id="cd16030">
    <property type="entry name" value="iduronate-2-sulfatase"/>
    <property type="match status" value="1"/>
</dbReference>
<dbReference type="GO" id="GO:0046872">
    <property type="term" value="F:metal ion binding"/>
    <property type="evidence" value="ECO:0007669"/>
    <property type="project" value="UniProtKB-KW"/>
</dbReference>
<evidence type="ECO:0000259" key="8">
    <source>
        <dbReference type="Pfam" id="PF00884"/>
    </source>
</evidence>
<dbReference type="PANTHER" id="PTHR45953">
    <property type="entry name" value="IDURONATE 2-SULFATASE"/>
    <property type="match status" value="1"/>
</dbReference>
<dbReference type="GO" id="GO:0004065">
    <property type="term" value="F:arylsulfatase activity"/>
    <property type="evidence" value="ECO:0007669"/>
    <property type="project" value="UniProtKB-EC"/>
</dbReference>
<reference evidence="9 10" key="1">
    <citation type="submission" date="2019-02" db="EMBL/GenBank/DDBJ databases">
        <title>Deep-cultivation of Planctomycetes and their phenomic and genomic characterization uncovers novel biology.</title>
        <authorList>
            <person name="Wiegand S."/>
            <person name="Jogler M."/>
            <person name="Boedeker C."/>
            <person name="Pinto D."/>
            <person name="Vollmers J."/>
            <person name="Rivas-Marin E."/>
            <person name="Kohn T."/>
            <person name="Peeters S.H."/>
            <person name="Heuer A."/>
            <person name="Rast P."/>
            <person name="Oberbeckmann S."/>
            <person name="Bunk B."/>
            <person name="Jeske O."/>
            <person name="Meyerdierks A."/>
            <person name="Storesund J.E."/>
            <person name="Kallscheuer N."/>
            <person name="Luecker S."/>
            <person name="Lage O.M."/>
            <person name="Pohl T."/>
            <person name="Merkel B.J."/>
            <person name="Hornburger P."/>
            <person name="Mueller R.-W."/>
            <person name="Bruemmer F."/>
            <person name="Labrenz M."/>
            <person name="Spormann A.M."/>
            <person name="Op Den Camp H."/>
            <person name="Overmann J."/>
            <person name="Amann R."/>
            <person name="Jetten M.S.M."/>
            <person name="Mascher T."/>
            <person name="Medema M.H."/>
            <person name="Devos D.P."/>
            <person name="Kaster A.-K."/>
            <person name="Ovreas L."/>
            <person name="Rohde M."/>
            <person name="Galperin M.Y."/>
            <person name="Jogler C."/>
        </authorList>
    </citation>
    <scope>NUCLEOTIDE SEQUENCE [LARGE SCALE GENOMIC DNA]</scope>
    <source>
        <strain evidence="9 10">Pla100</strain>
    </source>
</reference>
<keyword evidence="5 9" id="KW-0378">Hydrolase</keyword>
<evidence type="ECO:0000256" key="2">
    <source>
        <dbReference type="ARBA" id="ARBA00008779"/>
    </source>
</evidence>
<comment type="caution">
    <text evidence="9">The sequence shown here is derived from an EMBL/GenBank/DDBJ whole genome shotgun (WGS) entry which is preliminary data.</text>
</comment>
<evidence type="ECO:0000256" key="5">
    <source>
        <dbReference type="ARBA" id="ARBA00022801"/>
    </source>
</evidence>
<keyword evidence="10" id="KW-1185">Reference proteome</keyword>
<evidence type="ECO:0000256" key="3">
    <source>
        <dbReference type="ARBA" id="ARBA00022723"/>
    </source>
</evidence>
<keyword evidence="4" id="KW-0732">Signal</keyword>
<dbReference type="Gene3D" id="3.40.720.10">
    <property type="entry name" value="Alkaline Phosphatase, subunit A"/>
    <property type="match status" value="1"/>
</dbReference>
<dbReference type="AlphaFoldDB" id="A0A5C6A5C0"/>
<protein>
    <submittedName>
        <fullName evidence="9">Arylsulfatase</fullName>
        <ecNumber evidence="9">3.1.6.1</ecNumber>
    </submittedName>
</protein>
<sequence length="463" mass="51778">MNRVVLSVLLVTLATLNTYGTSIDAKNIDRVVMIVADDLRCDVLGCYGDPITRSPNLDRFARQSVVFDHAYCQATWCAPSRTSMMRSRYIDKAGPTLGEVLQASGIRTTRVGKIFHMRVPGDIIAGTNGQDVAECWTERYNSPGQEAHSPGHYACLNQNIFTGDLADRETTQTKHRAYVSVELDNDGRNQPDYRSASKAIEWLAEHRDEPGFLAVGLVRPHYPMVAPREMFDHYPMQQMSLPLVPTGDLDDIPSPGRSPSNSAANGLANYPDNQRRMWAAYRASVEFMDEQVGRILDSLDDLGMAERTMVVFTSDHGYHLGEHTFWQKSNLHEDVARVPLIVRVPDGKPTRTKSIAELVDIMPTVCEALSVPIPDTVEGTSLFPILADPSTQTKQSALIIDGKGNRKHFCLRSEDWAYFRYHDGSQELYDMRIDPEQFDNLAGDSDVADVLDLLESTLKTKRP</sequence>
<dbReference type="Proteomes" id="UP000316213">
    <property type="component" value="Unassembled WGS sequence"/>
</dbReference>
<dbReference type="InterPro" id="IPR017850">
    <property type="entry name" value="Alkaline_phosphatase_core_sf"/>
</dbReference>
<evidence type="ECO:0000256" key="7">
    <source>
        <dbReference type="SAM" id="MobiDB-lite"/>
    </source>
</evidence>
<organism evidence="9 10">
    <name type="scientific">Neorhodopirellula pilleata</name>
    <dbReference type="NCBI Taxonomy" id="2714738"/>
    <lineage>
        <taxon>Bacteria</taxon>
        <taxon>Pseudomonadati</taxon>
        <taxon>Planctomycetota</taxon>
        <taxon>Planctomycetia</taxon>
        <taxon>Pirellulales</taxon>
        <taxon>Pirellulaceae</taxon>
        <taxon>Neorhodopirellula</taxon>
    </lineage>
</organism>
<dbReference type="EC" id="3.1.6.1" evidence="9"/>
<comment type="similarity">
    <text evidence="2">Belongs to the sulfatase family.</text>
</comment>
<dbReference type="RefSeq" id="WP_146579196.1">
    <property type="nucleotide sequence ID" value="NZ_SJPM01000008.1"/>
</dbReference>
<comment type="cofactor">
    <cofactor evidence="1">
        <name>Ca(2+)</name>
        <dbReference type="ChEBI" id="CHEBI:29108"/>
    </cofactor>
</comment>